<protein>
    <submittedName>
        <fullName evidence="1">Utp21-domain-containing protein</fullName>
    </submittedName>
</protein>
<name>A0ACC0UE11_9AGAM</name>
<proteinExistence type="predicted"/>
<dbReference type="Proteomes" id="UP001207468">
    <property type="component" value="Unassembled WGS sequence"/>
</dbReference>
<evidence type="ECO:0000313" key="1">
    <source>
        <dbReference type="EMBL" id="KAI9509337.1"/>
    </source>
</evidence>
<dbReference type="EMBL" id="JAGFNK010000066">
    <property type="protein sequence ID" value="KAI9509337.1"/>
    <property type="molecule type" value="Genomic_DNA"/>
</dbReference>
<evidence type="ECO:0000313" key="2">
    <source>
        <dbReference type="Proteomes" id="UP001207468"/>
    </source>
</evidence>
<gene>
    <name evidence="1" type="ORF">F5148DRAFT_1188016</name>
</gene>
<accession>A0ACC0UE11</accession>
<comment type="caution">
    <text evidence="1">The sequence shown here is derived from an EMBL/GenBank/DDBJ whole genome shotgun (WGS) entry which is preliminary data.</text>
</comment>
<keyword evidence="2" id="KW-1185">Reference proteome</keyword>
<organism evidence="1 2">
    <name type="scientific">Russula earlei</name>
    <dbReference type="NCBI Taxonomy" id="71964"/>
    <lineage>
        <taxon>Eukaryota</taxon>
        <taxon>Fungi</taxon>
        <taxon>Dikarya</taxon>
        <taxon>Basidiomycota</taxon>
        <taxon>Agaricomycotina</taxon>
        <taxon>Agaricomycetes</taxon>
        <taxon>Russulales</taxon>
        <taxon>Russulaceae</taxon>
        <taxon>Russula</taxon>
    </lineage>
</organism>
<sequence>MATMTVEMDDEITHPPLKRARPLPSSAGTYTSEDSRRLFAPFRALGLITNHVPFALQLRAVKGLAEGPRLHILTCLGKSWALWEGERMTLLFVGSEAQDSITGLAFDSDFIWASSGLHVLKYARGKEVGRLTNPLGTPITSPLVFGSYLLTLTEDGRNLLIWDTSEEALHSQIQFEPGFTAVHLLHPATYLNKVLIGGSDGSLQLWNIRTRTCIYKIPFIRLSDSSSSHLPSSVTALAQSPAIDVIGVGFQSGEISIYDIRADEKIMRMFVREGPVRSLSFRGDGNPTLASASDMGHISLWDLGSGGRLLHTIRGAHDDSISTLQWIPGQPLLLSSGGDNSIKQWHFESPTSPPHLLKFRSGHKAPPHLIRYYGEDGKQLLTASRDRSLRYTSVVRDSRSFELSQGPLTKKATALSVPLTSLKHPPITALSYSTTRSKDWDDILTAHSDEAYARTWSMVNKRLGQHALGITEKSKTRTLGVIKAVCVSACGNFGFASSSTGAIHMWNMQSGARRKTFDIGPCPKGVHTNYRPPPGKQRSEERGVTGLATDSLNRVVIATTLDGTVNFFDLHTSKLEHTVVIPAAIVSMILQRESGLLAITCDDLVVRFLDIETRRIVREFSGFGGRVLDLTLSSDSRWLITTSLDSIIRTFDIPSGRLIDAFRTASVATSLSFSPTGDFLATAHVDSVGVYLWANRAQYANFSFRSIVEADVERVDLPSMHGSSEDEVLEHLSALVVRDQSQDVLGSVPDLEGDVVTLTLLPRSKWQTLLNLDVIEQRNKPKEPPKAPEKAPFFLPTVAGVETRFVVQEKEKQKASTKTSRQSVANAESVFFQTLSQESEHSDYEAFFLFAKSLSPAATDLEIRSLARVEELAVFLHALSQRLKSRRDFEAVQTYLNVFLRMHGELLVSSPELRTDLEALLSLQRQESSRILDSIASCSGILAFVREAL</sequence>
<reference evidence="1" key="1">
    <citation type="submission" date="2021-03" db="EMBL/GenBank/DDBJ databases">
        <title>Evolutionary priming and transition to the ectomycorrhizal habit in an iconic lineage of mushroom-forming fungi: is preadaptation a requirement?</title>
        <authorList>
            <consortium name="DOE Joint Genome Institute"/>
            <person name="Looney B.P."/>
            <person name="Miyauchi S."/>
            <person name="Morin E."/>
            <person name="Drula E."/>
            <person name="Courty P.E."/>
            <person name="Chicoki N."/>
            <person name="Fauchery L."/>
            <person name="Kohler A."/>
            <person name="Kuo A."/>
            <person name="LaButti K."/>
            <person name="Pangilinan J."/>
            <person name="Lipzen A."/>
            <person name="Riley R."/>
            <person name="Andreopoulos W."/>
            <person name="He G."/>
            <person name="Johnson J."/>
            <person name="Barry K.W."/>
            <person name="Grigoriev I.V."/>
            <person name="Nagy L."/>
            <person name="Hibbett D."/>
            <person name="Henrissat B."/>
            <person name="Matheny P.B."/>
            <person name="Labbe J."/>
            <person name="Martin A.F."/>
        </authorList>
    </citation>
    <scope>NUCLEOTIDE SEQUENCE</scope>
    <source>
        <strain evidence="1">BPL698</strain>
    </source>
</reference>